<dbReference type="Pfam" id="PF00856">
    <property type="entry name" value="SET"/>
    <property type="match status" value="1"/>
</dbReference>
<dbReference type="GO" id="GO:0008757">
    <property type="term" value="F:S-adenosylmethionine-dependent methyltransferase activity"/>
    <property type="evidence" value="ECO:0007669"/>
    <property type="project" value="UniProtKB-ARBA"/>
</dbReference>
<evidence type="ECO:0000313" key="2">
    <source>
        <dbReference type="EMBL" id="KAL1494288.1"/>
    </source>
</evidence>
<dbReference type="CDD" id="cd20071">
    <property type="entry name" value="SET_SMYD"/>
    <property type="match status" value="1"/>
</dbReference>
<accession>A0ABD1EK05</accession>
<dbReference type="Proteomes" id="UP001566132">
    <property type="component" value="Unassembled WGS sequence"/>
</dbReference>
<dbReference type="Gene3D" id="1.10.220.160">
    <property type="match status" value="1"/>
</dbReference>
<dbReference type="Gene3D" id="6.10.140.2220">
    <property type="match status" value="1"/>
</dbReference>
<comment type="caution">
    <text evidence="2">The sequence shown here is derived from an EMBL/GenBank/DDBJ whole genome shotgun (WGS) entry which is preliminary data.</text>
</comment>
<dbReference type="EMBL" id="JBDJPC010000007">
    <property type="protein sequence ID" value="KAL1494288.1"/>
    <property type="molecule type" value="Genomic_DNA"/>
</dbReference>
<sequence>MCNFLSFGFQIPDFFSKENLRLCEKGCGLNLCSDSCENSLNHIKECKILRDLHLQKYDDFCSVLYENFTPIRSLLLNDADKEVISCLIAHDREEHGHEIDTLKKKLGFQFKEDDENFLKNVCRALDANAFEVALGCETSPSSVKGLYPLGSLANHSCVPNTMHVFNEKREMIVKAAVFIPKNSEIFHSYTRIIWGTITRLFHLHNTKHFICKCPRCKDPKEFGTYMSAILCKLCKGVIIPVNQYKAFGKWQCQDCKNVIAGKEIGELMSLLGSILRDIRNDDFPFMYRFLQGKLKSVVPEYNQVTVELKYKIVWILGYKSGYSWNELSLEQLRIKEDICQELLLLLEKLRCGQSKMRGLLLYELFCCKREITTRTNGRKQGNVKKITQRNCIQKENVLGFFFQANPNIEALFSEAASILEYDITAPMEIKTYRK</sequence>
<dbReference type="InterPro" id="IPR001214">
    <property type="entry name" value="SET_dom"/>
</dbReference>
<organism evidence="2 3">
    <name type="scientific">Hypothenemus hampei</name>
    <name type="common">Coffee berry borer</name>
    <dbReference type="NCBI Taxonomy" id="57062"/>
    <lineage>
        <taxon>Eukaryota</taxon>
        <taxon>Metazoa</taxon>
        <taxon>Ecdysozoa</taxon>
        <taxon>Arthropoda</taxon>
        <taxon>Hexapoda</taxon>
        <taxon>Insecta</taxon>
        <taxon>Pterygota</taxon>
        <taxon>Neoptera</taxon>
        <taxon>Endopterygota</taxon>
        <taxon>Coleoptera</taxon>
        <taxon>Polyphaga</taxon>
        <taxon>Cucujiformia</taxon>
        <taxon>Curculionidae</taxon>
        <taxon>Scolytinae</taxon>
        <taxon>Hypothenemus</taxon>
    </lineage>
</organism>
<protein>
    <recommendedName>
        <fullName evidence="1">SET domain-containing protein</fullName>
    </recommendedName>
</protein>
<dbReference type="PANTHER" id="PTHR46455">
    <property type="entry name" value="SET AND MYND DOMAIN CONTAINING, ARTHROPOD-SPECIFIC, MEMBER 4, ISOFORM A"/>
    <property type="match status" value="1"/>
</dbReference>
<keyword evidence="3" id="KW-1185">Reference proteome</keyword>
<dbReference type="GO" id="GO:0008276">
    <property type="term" value="F:protein methyltransferase activity"/>
    <property type="evidence" value="ECO:0007669"/>
    <property type="project" value="UniProtKB-ARBA"/>
</dbReference>
<dbReference type="Gene3D" id="2.170.270.10">
    <property type="entry name" value="SET domain"/>
    <property type="match status" value="1"/>
</dbReference>
<dbReference type="InterPro" id="IPR053010">
    <property type="entry name" value="SET_SmydA-8"/>
</dbReference>
<name>A0ABD1EK05_HYPHA</name>
<evidence type="ECO:0000313" key="3">
    <source>
        <dbReference type="Proteomes" id="UP001566132"/>
    </source>
</evidence>
<feature type="domain" description="SET" evidence="1">
    <location>
        <begin position="81"/>
        <end position="190"/>
    </location>
</feature>
<dbReference type="SUPFAM" id="SSF82199">
    <property type="entry name" value="SET domain"/>
    <property type="match status" value="1"/>
</dbReference>
<proteinExistence type="predicted"/>
<dbReference type="AlphaFoldDB" id="A0ABD1EK05"/>
<dbReference type="PANTHER" id="PTHR46455:SF3">
    <property type="entry name" value="SET AND MYND DOMAIN CONTAINING, ARTHROPOD-SPECIFIC, MEMBER 9, ISOFORM A-RELATED"/>
    <property type="match status" value="1"/>
</dbReference>
<dbReference type="GO" id="GO:0008170">
    <property type="term" value="F:N-methyltransferase activity"/>
    <property type="evidence" value="ECO:0007669"/>
    <property type="project" value="UniProtKB-ARBA"/>
</dbReference>
<dbReference type="PROSITE" id="PS50280">
    <property type="entry name" value="SET"/>
    <property type="match status" value="1"/>
</dbReference>
<reference evidence="2 3" key="1">
    <citation type="submission" date="2024-05" db="EMBL/GenBank/DDBJ databases">
        <title>Genetic variation in Jamaican populations of the coffee berry borer (Hypothenemus hampei).</title>
        <authorList>
            <person name="Errbii M."/>
            <person name="Myrie A."/>
        </authorList>
    </citation>
    <scope>NUCLEOTIDE SEQUENCE [LARGE SCALE GENOMIC DNA]</scope>
    <source>
        <strain evidence="2">JA-Hopewell-2020-01-JO</strain>
        <tissue evidence="2">Whole body</tissue>
    </source>
</reference>
<dbReference type="InterPro" id="IPR046341">
    <property type="entry name" value="SET_dom_sf"/>
</dbReference>
<evidence type="ECO:0000259" key="1">
    <source>
        <dbReference type="PROSITE" id="PS50280"/>
    </source>
</evidence>
<gene>
    <name evidence="2" type="ORF">ABEB36_009911</name>
</gene>